<organism evidence="6 7">
    <name type="scientific">Neolewinella agarilytica</name>
    <dbReference type="NCBI Taxonomy" id="478744"/>
    <lineage>
        <taxon>Bacteria</taxon>
        <taxon>Pseudomonadati</taxon>
        <taxon>Bacteroidota</taxon>
        <taxon>Saprospiria</taxon>
        <taxon>Saprospirales</taxon>
        <taxon>Lewinellaceae</taxon>
        <taxon>Neolewinella</taxon>
    </lineage>
</organism>
<evidence type="ECO:0000256" key="1">
    <source>
        <dbReference type="ARBA" id="ARBA00007074"/>
    </source>
</evidence>
<dbReference type="PROSITE" id="PS51935">
    <property type="entry name" value="NLPC_P60"/>
    <property type="match status" value="1"/>
</dbReference>
<protein>
    <submittedName>
        <fullName evidence="6">NlpC/P60 family protein</fullName>
    </submittedName>
</protein>
<dbReference type="Pfam" id="PF18348">
    <property type="entry name" value="SH3_16"/>
    <property type="match status" value="1"/>
</dbReference>
<evidence type="ECO:0000313" key="6">
    <source>
        <dbReference type="EMBL" id="SEQ92081.1"/>
    </source>
</evidence>
<evidence type="ECO:0000259" key="5">
    <source>
        <dbReference type="PROSITE" id="PS51935"/>
    </source>
</evidence>
<comment type="similarity">
    <text evidence="1">Belongs to the peptidase C40 family.</text>
</comment>
<dbReference type="InterPro" id="IPR041382">
    <property type="entry name" value="SH3_16"/>
</dbReference>
<proteinExistence type="inferred from homology"/>
<dbReference type="Pfam" id="PF00877">
    <property type="entry name" value="NLPC_P60"/>
    <property type="match status" value="1"/>
</dbReference>
<keyword evidence="7" id="KW-1185">Reference proteome</keyword>
<dbReference type="Proteomes" id="UP000199021">
    <property type="component" value="Unassembled WGS sequence"/>
</dbReference>
<dbReference type="GO" id="GO:0008234">
    <property type="term" value="F:cysteine-type peptidase activity"/>
    <property type="evidence" value="ECO:0007669"/>
    <property type="project" value="UniProtKB-KW"/>
</dbReference>
<keyword evidence="4" id="KW-0788">Thiol protease</keyword>
<keyword evidence="3" id="KW-0378">Hydrolase</keyword>
<dbReference type="InParanoid" id="A0A1H9JYK3"/>
<dbReference type="PANTHER" id="PTHR47053:SF1">
    <property type="entry name" value="MUREIN DD-ENDOPEPTIDASE MEPH-RELATED"/>
    <property type="match status" value="1"/>
</dbReference>
<gene>
    <name evidence="6" type="ORF">SAMN05444359_11910</name>
</gene>
<dbReference type="InterPro" id="IPR000064">
    <property type="entry name" value="NLP_P60_dom"/>
</dbReference>
<dbReference type="EMBL" id="FOFB01000019">
    <property type="protein sequence ID" value="SEQ92081.1"/>
    <property type="molecule type" value="Genomic_DNA"/>
</dbReference>
<dbReference type="Gene3D" id="3.90.1720.10">
    <property type="entry name" value="endopeptidase domain like (from Nostoc punctiforme)"/>
    <property type="match status" value="1"/>
</dbReference>
<reference evidence="7" key="1">
    <citation type="submission" date="2016-10" db="EMBL/GenBank/DDBJ databases">
        <authorList>
            <person name="Varghese N."/>
            <person name="Submissions S."/>
        </authorList>
    </citation>
    <scope>NUCLEOTIDE SEQUENCE [LARGE SCALE GENOMIC DNA]</scope>
    <source>
        <strain evidence="7">DSM 24740</strain>
    </source>
</reference>
<dbReference type="RefSeq" id="WP_090170400.1">
    <property type="nucleotide sequence ID" value="NZ_FOFB01000019.1"/>
</dbReference>
<dbReference type="SUPFAM" id="SSF54001">
    <property type="entry name" value="Cysteine proteinases"/>
    <property type="match status" value="1"/>
</dbReference>
<sequence>MSSPYAIGRYTAAAIREKPRVNAAMSSQLLLGEPVSLLEAGKTFSHIRCCDDDFEGYVRTDQLLGVDERTFRLQRDKPAFALELYSTILGEKAGLPITFGARLPEYDGIRLRHGEQVFSYSGQAALSEDLRTDAELLIRFARRWLYVPQLSGGRTPTGIDAAGLIQLVTRLINVRLPRTAEAMSHSGEMVDFVVQAQPADLAFFDNRKGQIDHVGLLLPDSQILHVHDRVRIDAVDHYGIFNYELGRYTHRLRIVKRLLPDMDLPNVLLKKRQKPDEVDENQMAIF</sequence>
<evidence type="ECO:0000256" key="2">
    <source>
        <dbReference type="ARBA" id="ARBA00022670"/>
    </source>
</evidence>
<dbReference type="AlphaFoldDB" id="A0A1H9JYK3"/>
<evidence type="ECO:0000313" key="7">
    <source>
        <dbReference type="Proteomes" id="UP000199021"/>
    </source>
</evidence>
<dbReference type="InterPro" id="IPR051202">
    <property type="entry name" value="Peptidase_C40"/>
</dbReference>
<keyword evidence="2" id="KW-0645">Protease</keyword>
<dbReference type="InterPro" id="IPR038765">
    <property type="entry name" value="Papain-like_cys_pep_sf"/>
</dbReference>
<evidence type="ECO:0000256" key="3">
    <source>
        <dbReference type="ARBA" id="ARBA00022801"/>
    </source>
</evidence>
<dbReference type="GO" id="GO:0006508">
    <property type="term" value="P:proteolysis"/>
    <property type="evidence" value="ECO:0007669"/>
    <property type="project" value="UniProtKB-KW"/>
</dbReference>
<accession>A0A1H9JYK3</accession>
<dbReference type="PANTHER" id="PTHR47053">
    <property type="entry name" value="MUREIN DD-ENDOPEPTIDASE MEPH-RELATED"/>
    <property type="match status" value="1"/>
</dbReference>
<feature type="domain" description="NlpC/P60" evidence="5">
    <location>
        <begin position="131"/>
        <end position="255"/>
    </location>
</feature>
<evidence type="ECO:0000256" key="4">
    <source>
        <dbReference type="ARBA" id="ARBA00022807"/>
    </source>
</evidence>
<name>A0A1H9JYK3_9BACT</name>
<dbReference type="OrthoDB" id="9813368at2"/>